<dbReference type="InterPro" id="IPR036322">
    <property type="entry name" value="WD40_repeat_dom_sf"/>
</dbReference>
<feature type="domain" description="Bromo" evidence="8">
    <location>
        <begin position="2613"/>
        <end position="2688"/>
    </location>
</feature>
<dbReference type="PROSITE" id="PS50014">
    <property type="entry name" value="BROMODOMAIN_2"/>
    <property type="match status" value="1"/>
</dbReference>
<name>A0A8J4RJ85_9ROSI</name>
<dbReference type="PANTHER" id="PTHR15922:SF2">
    <property type="entry name" value="NBAS SUBUNIT OF NRZ TETHERING COMPLEX"/>
    <property type="match status" value="1"/>
</dbReference>
<evidence type="ECO:0000256" key="1">
    <source>
        <dbReference type="ARBA" id="ARBA00004240"/>
    </source>
</evidence>
<evidence type="ECO:0000256" key="5">
    <source>
        <dbReference type="ARBA" id="ARBA00023117"/>
    </source>
</evidence>
<dbReference type="SUPFAM" id="SSF47370">
    <property type="entry name" value="Bromodomain"/>
    <property type="match status" value="1"/>
</dbReference>
<dbReference type="InterPro" id="IPR038336">
    <property type="entry name" value="NET_sf"/>
</dbReference>
<dbReference type="EMBL" id="JRKL02001206">
    <property type="protein sequence ID" value="KAF3965357.1"/>
    <property type="molecule type" value="Genomic_DNA"/>
</dbReference>
<dbReference type="Pfam" id="PF17035">
    <property type="entry name" value="BET"/>
    <property type="match status" value="1"/>
</dbReference>
<keyword evidence="5 6" id="KW-0103">Bromodomain</keyword>
<dbReference type="SMART" id="SM00297">
    <property type="entry name" value="BROMO"/>
    <property type="match status" value="1"/>
</dbReference>
<keyword evidence="11" id="KW-1185">Reference proteome</keyword>
<dbReference type="Gene3D" id="1.20.1270.220">
    <property type="match status" value="1"/>
</dbReference>
<comment type="caution">
    <text evidence="10">The sequence shown here is derived from an EMBL/GenBank/DDBJ whole genome shotgun (WGS) entry which is preliminary data.</text>
</comment>
<keyword evidence="2" id="KW-0813">Transport</keyword>
<evidence type="ECO:0000256" key="3">
    <source>
        <dbReference type="ARBA" id="ARBA00022824"/>
    </source>
</evidence>
<dbReference type="Gene3D" id="1.20.920.10">
    <property type="entry name" value="Bromodomain-like"/>
    <property type="match status" value="1"/>
</dbReference>
<dbReference type="PROSITE" id="PS51525">
    <property type="entry name" value="NET"/>
    <property type="match status" value="1"/>
</dbReference>
<evidence type="ECO:0008006" key="12">
    <source>
        <dbReference type="Google" id="ProtNLM"/>
    </source>
</evidence>
<reference evidence="10" key="1">
    <citation type="submission" date="2020-03" db="EMBL/GenBank/DDBJ databases">
        <title>Castanea mollissima Vanexum genome sequencing.</title>
        <authorList>
            <person name="Staton M."/>
        </authorList>
    </citation>
    <scope>NUCLEOTIDE SEQUENCE</scope>
    <source>
        <tissue evidence="10">Leaf</tissue>
    </source>
</reference>
<evidence type="ECO:0000256" key="2">
    <source>
        <dbReference type="ARBA" id="ARBA00022448"/>
    </source>
</evidence>
<dbReference type="Pfam" id="PF08314">
    <property type="entry name" value="Sec39"/>
    <property type="match status" value="2"/>
</dbReference>
<evidence type="ECO:0000259" key="9">
    <source>
        <dbReference type="PROSITE" id="PS51525"/>
    </source>
</evidence>
<dbReference type="OrthoDB" id="19988at2759"/>
<dbReference type="InterPro" id="IPR036427">
    <property type="entry name" value="Bromodomain-like_sf"/>
</dbReference>
<evidence type="ECO:0000256" key="6">
    <source>
        <dbReference type="PROSITE-ProRule" id="PRU00035"/>
    </source>
</evidence>
<proteinExistence type="predicted"/>
<evidence type="ECO:0000256" key="7">
    <source>
        <dbReference type="SAM" id="MobiDB-lite"/>
    </source>
</evidence>
<organism evidence="10 11">
    <name type="scientific">Castanea mollissima</name>
    <name type="common">Chinese chestnut</name>
    <dbReference type="NCBI Taxonomy" id="60419"/>
    <lineage>
        <taxon>Eukaryota</taxon>
        <taxon>Viridiplantae</taxon>
        <taxon>Streptophyta</taxon>
        <taxon>Embryophyta</taxon>
        <taxon>Tracheophyta</taxon>
        <taxon>Spermatophyta</taxon>
        <taxon>Magnoliopsida</taxon>
        <taxon>eudicotyledons</taxon>
        <taxon>Gunneridae</taxon>
        <taxon>Pentapetalae</taxon>
        <taxon>rosids</taxon>
        <taxon>fabids</taxon>
        <taxon>Fagales</taxon>
        <taxon>Fagaceae</taxon>
        <taxon>Castanea</taxon>
    </lineage>
</organism>
<dbReference type="Pfam" id="PF00439">
    <property type="entry name" value="Bromodomain"/>
    <property type="match status" value="1"/>
</dbReference>
<keyword evidence="4" id="KW-0653">Protein transport</keyword>
<dbReference type="InterPro" id="IPR001487">
    <property type="entry name" value="Bromodomain"/>
</dbReference>
<sequence>MHYTNPISSLTTTTLTSTFLDHHSPHKPPLHRRDRKLLTVAVAVARSFGGKGLRSRILAMAMEERNAQTVLYETRHHASKPYTPNYPPQQANEAERGGFLSLLSSRGLSQLKDKWSEYKQPRTLKKMISLFISRRGERVAVASGNQITILRKDDDYLEPCGTFTSGSLATFTTGTWSECHDVLGVADDTGTLYFIKVNGEEITRITRKHLKIFVPIVGLIAQNDSDEQRSFLCSFIIVTSDGSLQHIEISQAPSASISSALTSDSGLTLTKQFNNVFCFDYNPELSLLVVVGSSVSGSLTSGGNFGPCSISLWRRSKLLDMEQLFSTQFEGLYSKSKGSVGQLSYPKVLISPQVNFVATLDVRGCLQIFKLDKECFSLSSFACRGINDSQLINSLSNGGGDFISDIVDFTWWSDHIIAFVKRSGIVTMLDILCGSKVQQGDAVYSMPVLEMVKQFPGHIFLLETTSSEDRYKASNFGETDGLHHVELITEDGYNQFDISRLRWSLISFSERSVPEMYNILISKQKYEAALDFAGCYGMDKDEVLKSQWLHSSQGINDINMFLSNIKDQAFVISQCLDKVGPTEDAVKALLEYGLRLTNQYRFLEREDHESSQIWDFRMDRLQLLQFRDRLETYLGINMGRFSVQEYREFRVMPINEAAVTLAGSGKIGALNLLFKRHPYSLTPFMMEVLGAIPETLPVQTYGQLLPGKSPPTSVAVREEDWVECEKMVSFISRLPKNNEIGIQIRTEPMVKRCQGYVWPSTTELSRWYKNRARDIDSFTGQLDNCLCLLDFAYHRGISELQQFLEDVSYLHHLIYSDDSDGDTSISISLVEWEQLSDYDKFRMMLNGVKEENVVRRLRDKAIPFMQNRFKNEASVSLGQVPDCHLPADSKNDESFLVRWMKEIALENKLDICLTVIEEACRDMVVEEGWTDFQSNVFFKDEVEAVDCALQCIYMCTVTDKWSTMAAILSKLPQIQDTETRVEGLKRRLKLAEGHIEVGRLLEFYQVPKAMNFFLEAHSDGKGVKQILRLILSKFVRRQPSRSDNDWANMWRDMQCLREKAFPFLDLEYMLMEFCRGLLKAGKFSLARNYLKGTSSVALASEKAENLVIQAAREYFFSASSLACPEIWKARECLNLYPSSGNVKAEADVIDALTVKLPNLGVTVLPMQFRQIKDPMEIVKMAITSQSGAYLHVDELIEVAKLLGLSSPEDISAVEEAIAREAAVAGDLQLAFDLCLVLSKKGHGLIWDLCAAIARGPALDNMDISSRKQLLGFALSHCDEESIGELLHAWKDLDMQGQCETLMMLTGTTSPKFSVQGSSIISHPSHSIQDIVHLKDCFDQVQGIGSDDQEVHFDKIKKILSAVAKNLPIENGNNWDSVLRENGKLLSFSALQLPWLLELSRKAEHGKKLISGSIPGKQYVSVRTQALVTILSWLARNGFAPRDNLIASLAKSIIEPPVTEEEDIMGCSFLLNLVDAFTGVEVIDEQLKTRDDYQEGCSIMNVGMTYCLLHNSGLECEGPAKKRELLLWKFKENHTPRSSDEIERIDKVQPTFWGEWKIKLEQQKRVADRSRALEKIIPGVETERFLSGDVKYIEGVIASLIESVKLEKKNILRDVLKIANTYGLSCTEVLLQWLSSVLVSEVWTNDDIMAEIAEFKGEIIDHAVETIKTISLIVYPAIDGCNKLRLAYVYSLLSDCYLQLEETKDSLPIIQTHEANISSIGFAHFYKVIEQECKRVSFIKNLNFKNIAGLGGVNLECLSSEVYMHIEEGSLEALAKMVQTLASIYTDPVPEGLISWQDVYRHHVLSLLTALETSALADFKIKSPENLQGFVSQLEQSFDFCRMYVKLLAPSDALDIMKRYFRIIIPICGSYGSLPDDSAWQDCLIILLNFWIRLTDGIKDIESHESPGRNIMFNPECIMSCLRAFMRLVMEDIVSPSQGWGTIISYINYGLIGDFAGDIFIFCRAMVFSGCGFGSVAEVFSEGISLQPSGSAETGDSDGYDLPRLYLNILEPILQDLVNESHEHQKLFHLLSSLGKLEGNLEDIKRVRCVVWERMAKFSDNLQLPSSVRVYVLELMQFISGRSIKGFSPEIQSNVLPWEGWDELQLTGKNFETTADQRLLDPKDTSSRFASTLVALKSSQLAATISPSIEITPDDLSNVETAVSCFLKFCGAATTRSHIDALLAILGEWEGLFIIVRDEEASAEAPDAGNDWSSDNWDEGWESFQEVEPLENEKKKDSLSIHPFHACWLETFKKLVMLSQLRDLLVLIDQSLSKSNGLVLDEDGARSLTQILLGIDCFVALKMVLLLPYEALQFQCLGEVEDKLKQGGISDTIGRDHEFLLLVLSSGITSSIISKSSYGTTFSYLCYLVGNLSRECQEAQLLKLTQKGLNEGKGNEGDNSLLFRKIVFPAFISELVKAGQHILAGFLVTKYMHTNASLSLINIAETGLSRFLERQLPVLEHEEFALEESHEPLKNTIHSLRGKLGIQTSKAERFSAVSSIDLYSVATKILYASLSLQMDPMNAANPNNAAEVEYFSNRVDEIFTKVDKLEKQVSEVEQFYLASGNSSIVKDKEREKHFPGVKKQCQDASHREVAASKRMQELMRQFATILRQITQHRWAWPFLKPVDVEGLGLHDYYEVIEKPMDFSTIEEKMEAKDGTGYKNVREIYADVRLVFKNAMRYNEEKDDVHVMAKTLLEKFEEKWLQLLPKVAEEEKRRTEEDVEAKLNMQRAQDAAYAKMARDLSSELYEFDMHLKKLREMVVQKCRKMSSEEKRSLGTALTHLTPEDLSKALEIVAETNPSFQATAQEVDLDIDAQSEYTLWRLKAFVKDSLKGQARNAGGISGSGNNNDNNDDNKKSSSKRKREICDALAKTAVKRTKKLSSL</sequence>
<evidence type="ECO:0000259" key="8">
    <source>
        <dbReference type="PROSITE" id="PS50014"/>
    </source>
</evidence>
<dbReference type="SUPFAM" id="SSF50978">
    <property type="entry name" value="WD40 repeat-like"/>
    <property type="match status" value="1"/>
</dbReference>
<comment type="subcellular location">
    <subcellularLocation>
        <location evidence="1">Endoplasmic reticulum</location>
    </subcellularLocation>
</comment>
<dbReference type="GO" id="GO:0000149">
    <property type="term" value="F:SNARE binding"/>
    <property type="evidence" value="ECO:0007669"/>
    <property type="project" value="TreeGrafter"/>
</dbReference>
<dbReference type="GO" id="GO:0006890">
    <property type="term" value="P:retrograde vesicle-mediated transport, Golgi to endoplasmic reticulum"/>
    <property type="evidence" value="ECO:0007669"/>
    <property type="project" value="InterPro"/>
</dbReference>
<dbReference type="GO" id="GO:0015031">
    <property type="term" value="P:protein transport"/>
    <property type="evidence" value="ECO:0007669"/>
    <property type="project" value="UniProtKB-KW"/>
</dbReference>
<keyword evidence="3" id="KW-0256">Endoplasmic reticulum</keyword>
<evidence type="ECO:0000313" key="10">
    <source>
        <dbReference type="EMBL" id="KAF3965357.1"/>
    </source>
</evidence>
<dbReference type="InterPro" id="IPR013244">
    <property type="entry name" value="Sec39_domain"/>
</dbReference>
<dbReference type="InterPro" id="IPR027353">
    <property type="entry name" value="NET_dom"/>
</dbReference>
<feature type="domain" description="NET" evidence="9">
    <location>
        <begin position="2757"/>
        <end position="2838"/>
    </location>
</feature>
<protein>
    <recommendedName>
        <fullName evidence="12">MAG2-interacting protein 2</fullName>
    </recommendedName>
</protein>
<dbReference type="PANTHER" id="PTHR15922">
    <property type="entry name" value="NEUROBLASTOMA-AMPLIFIED SEQUENCE"/>
    <property type="match status" value="1"/>
</dbReference>
<feature type="region of interest" description="Disordered" evidence="7">
    <location>
        <begin position="2837"/>
        <end position="2865"/>
    </location>
</feature>
<dbReference type="Proteomes" id="UP000737018">
    <property type="component" value="Unassembled WGS sequence"/>
</dbReference>
<dbReference type="GO" id="GO:0070939">
    <property type="term" value="C:Dsl1/NZR complex"/>
    <property type="evidence" value="ECO:0007669"/>
    <property type="project" value="TreeGrafter"/>
</dbReference>
<evidence type="ECO:0000256" key="4">
    <source>
        <dbReference type="ARBA" id="ARBA00022927"/>
    </source>
</evidence>
<gene>
    <name evidence="10" type="ORF">CMV_010448</name>
</gene>
<evidence type="ECO:0000313" key="11">
    <source>
        <dbReference type="Proteomes" id="UP000737018"/>
    </source>
</evidence>
<dbReference type="PRINTS" id="PR00503">
    <property type="entry name" value="BROMODOMAIN"/>
</dbReference>
<accession>A0A8J4RJ85</accession>